<keyword evidence="8" id="KW-1185">Reference proteome</keyword>
<feature type="transmembrane region" description="Helical" evidence="6">
    <location>
        <begin position="825"/>
        <end position="847"/>
    </location>
</feature>
<sequence length="1287" mass="147204">MAPKSVLTFTEKCCIWLLMVCGLLPFRLDASANRFVESTAHYWGNVAGTVLYAFVGPCIYWVSINMVLHPSAQMNYYLMVVQFLFMYIVVITSRIKAVANGAKLRNLLNALLALREQTLQGSSGVAFASTLSRKLFIKLMVFDLGMMVLSASFFRSFIDLQHSVFYTLLGFCNLLQVSSMNVSINFLLFVLYNAVNIYMIINARCNELVYGSKSANEIVRLYLMHTETSLIVQKIIQIVTLPILLLSTWYFFIIVFSVFYTYTSLVQDLHLGSLDALRNIINPIAFFISETAQVYFLASSSAMFTASARQIISQLSLYTGRISDGPEEQAIELVTIEHLNRDYTIQIKGLFTIDNTMLFSSSTMQSPRWLIVAESITLKFVFGILPLTFDRNSKRFQKRPKDVIVCVVWLVLFAVIGPIVCVVLFTMNFSVNDHITNVLSAFQFAFMYLFILIVQIMFLTKKETLHNLLNEMFELGRVLEKVLNRSITEFGVYRLIYFKIVIVDILTHLLSLYTFEGGTLGRANYVLTVSSLLFYGMMYYVTIVENFILIGLLICGVMQVMINMIVKQLPHRYQARSNHETTNVTVAPGLVQMYMLHCRNVDIVKKLMDTLNFPTLMITGWYFFMIIYSMYYMYVGAFVASQQGIKLDEVKAYMNPLIFFLYQCVQLYLIVLVPSVYTDQAKKMMRILNLIGAHQDQHHRLDQDRLIELLMVDCMQRNYSISNYGITRLSVPKPSAFDIGFHIWIIAMNTSKWSELLERFLWIFLLACGTFALQFNPGCPGRFTKSRDHVLYCIVMTLAFAIGTPAVMGSIYLYGYVGNFPTESIMVVLQLCCIYLFTLIVNVKMLINVDRVCYTLNVLLALRNSVLRKGIWCRGPHREYTKLLFFKIVFVDVALLVFSFIMFYVSLDEAPAKAQIAVGVCFLVLRYIITAFVNLYLVGLMNAILIQESINAELTKFVDQPDAPMESTLHHAYRMHCKNAQLEKQFMAIMNLPVLLLNCWYFLMIVVSIYYMYSSTMVEIKQQDLGVEDIVKYVNSVSFFLYLCLQLYCIVTIPALYTERSKQMCTILNAISQRCESQGMERLLELIMLDCMHRNYSVTNYGLYEMDRALLFGLRSCPVVFLVVALKVKAIIIMKLFLLTACFLLASIYAAQALRCMQGIEVVTPSDGASDADKDKMPKFTECTILNTATSAASLLLTKPNTITVPSTDYKCYHLRYEESESKEELIMQGCIYKAQNVCDGKFENETVREVSCSQCDEDECNSALRFASNWKILSLTLFTIVCFLMK</sequence>
<feature type="transmembrane region" description="Helical" evidence="6">
    <location>
        <begin position="916"/>
        <end position="937"/>
    </location>
</feature>
<feature type="transmembrane region" description="Helical" evidence="6">
    <location>
        <begin position="438"/>
        <end position="459"/>
    </location>
</feature>
<reference evidence="7" key="2">
    <citation type="submission" date="2020-05" db="UniProtKB">
        <authorList>
            <consortium name="EnsemblMetazoa"/>
        </authorList>
    </citation>
    <scope>IDENTIFICATION</scope>
    <source>
        <strain evidence="7">A-37</strain>
    </source>
</reference>
<feature type="transmembrane region" description="Helical" evidence="6">
    <location>
        <begin position="994"/>
        <end position="1013"/>
    </location>
</feature>
<feature type="transmembrane region" description="Helical" evidence="6">
    <location>
        <begin position="760"/>
        <end position="778"/>
    </location>
</feature>
<feature type="transmembrane region" description="Helical" evidence="6">
    <location>
        <begin position="790"/>
        <end position="813"/>
    </location>
</feature>
<evidence type="ECO:0000256" key="3">
    <source>
        <dbReference type="ARBA" id="ARBA00022692"/>
    </source>
</evidence>
<feature type="transmembrane region" description="Helical" evidence="6">
    <location>
        <begin position="522"/>
        <end position="541"/>
    </location>
</feature>
<feature type="transmembrane region" description="Helical" evidence="6">
    <location>
        <begin position="496"/>
        <end position="515"/>
    </location>
</feature>
<feature type="transmembrane region" description="Helical" evidence="6">
    <location>
        <begin position="1033"/>
        <end position="1057"/>
    </location>
</feature>
<feature type="transmembrane region" description="Helical" evidence="6">
    <location>
        <begin position="547"/>
        <end position="566"/>
    </location>
</feature>
<keyword evidence="4 6" id="KW-1133">Transmembrane helix</keyword>
<dbReference type="STRING" id="139723.A0A182MVW3"/>
<evidence type="ECO:0000313" key="8">
    <source>
        <dbReference type="Proteomes" id="UP000075883"/>
    </source>
</evidence>
<accession>A0A182MVW3</accession>
<feature type="transmembrane region" description="Helical" evidence="6">
    <location>
        <begin position="280"/>
        <end position="298"/>
    </location>
</feature>
<feature type="transmembrane region" description="Helical" evidence="6">
    <location>
        <begin position="135"/>
        <end position="158"/>
    </location>
</feature>
<evidence type="ECO:0000256" key="2">
    <source>
        <dbReference type="ARBA" id="ARBA00022475"/>
    </source>
</evidence>
<evidence type="ECO:0008006" key="9">
    <source>
        <dbReference type="Google" id="ProtNLM"/>
    </source>
</evidence>
<dbReference type="GO" id="GO:0050909">
    <property type="term" value="P:sensory perception of taste"/>
    <property type="evidence" value="ECO:0007669"/>
    <property type="project" value="InterPro"/>
</dbReference>
<organism evidence="7 8">
    <name type="scientific">Anopheles culicifacies</name>
    <dbReference type="NCBI Taxonomy" id="139723"/>
    <lineage>
        <taxon>Eukaryota</taxon>
        <taxon>Metazoa</taxon>
        <taxon>Ecdysozoa</taxon>
        <taxon>Arthropoda</taxon>
        <taxon>Hexapoda</taxon>
        <taxon>Insecta</taxon>
        <taxon>Pterygota</taxon>
        <taxon>Neoptera</taxon>
        <taxon>Endopterygota</taxon>
        <taxon>Diptera</taxon>
        <taxon>Nematocera</taxon>
        <taxon>Culicoidea</taxon>
        <taxon>Culicidae</taxon>
        <taxon>Anophelinae</taxon>
        <taxon>Anopheles</taxon>
        <taxon>culicifacies species complex</taxon>
    </lineage>
</organism>
<dbReference type="VEuPathDB" id="VectorBase:ACUA027538"/>
<feature type="transmembrane region" description="Helical" evidence="6">
    <location>
        <begin position="884"/>
        <end position="904"/>
    </location>
</feature>
<feature type="transmembrane region" description="Helical" evidence="6">
    <location>
        <begin position="164"/>
        <end position="192"/>
    </location>
</feature>
<feature type="transmembrane region" description="Helical" evidence="6">
    <location>
        <begin position="369"/>
        <end position="387"/>
    </location>
</feature>
<keyword evidence="3 6" id="KW-0812">Transmembrane</keyword>
<name>A0A182MVW3_9DIPT</name>
<evidence type="ECO:0000256" key="5">
    <source>
        <dbReference type="ARBA" id="ARBA00023136"/>
    </source>
</evidence>
<evidence type="ECO:0000256" key="4">
    <source>
        <dbReference type="ARBA" id="ARBA00022989"/>
    </source>
</evidence>
<evidence type="ECO:0000256" key="1">
    <source>
        <dbReference type="ARBA" id="ARBA00004651"/>
    </source>
</evidence>
<feature type="transmembrane region" description="Helical" evidence="6">
    <location>
        <begin position="1132"/>
        <end position="1151"/>
    </location>
</feature>
<dbReference type="EMBL" id="AXCM01002061">
    <property type="status" value="NOT_ANNOTATED_CDS"/>
    <property type="molecule type" value="Genomic_DNA"/>
</dbReference>
<dbReference type="Pfam" id="PF08395">
    <property type="entry name" value="7tm_7"/>
    <property type="match status" value="3"/>
</dbReference>
<feature type="transmembrane region" description="Helical" evidence="6">
    <location>
        <begin position="238"/>
        <end position="260"/>
    </location>
</feature>
<dbReference type="EnsemblMetazoa" id="ACUA027538-RA">
    <property type="protein sequence ID" value="ACUA027538-PA"/>
    <property type="gene ID" value="ACUA027538"/>
</dbReference>
<comment type="subcellular location">
    <subcellularLocation>
        <location evidence="1">Cell membrane</location>
        <topology evidence="1">Multi-pass membrane protein</topology>
    </subcellularLocation>
</comment>
<dbReference type="GO" id="GO:0005886">
    <property type="term" value="C:plasma membrane"/>
    <property type="evidence" value="ECO:0007669"/>
    <property type="project" value="UniProtKB-SubCell"/>
</dbReference>
<dbReference type="Proteomes" id="UP000075883">
    <property type="component" value="Unassembled WGS sequence"/>
</dbReference>
<protein>
    <recommendedName>
        <fullName evidence="9">Gustatory receptor</fullName>
    </recommendedName>
</protein>
<dbReference type="InterPro" id="IPR013604">
    <property type="entry name" value="7TM_chemorcpt"/>
</dbReference>
<reference evidence="8" key="1">
    <citation type="submission" date="2013-09" db="EMBL/GenBank/DDBJ databases">
        <title>The Genome Sequence of Anopheles culicifacies species A.</title>
        <authorList>
            <consortium name="The Broad Institute Genomics Platform"/>
            <person name="Neafsey D.E."/>
            <person name="Besansky N."/>
            <person name="Howell P."/>
            <person name="Walton C."/>
            <person name="Young S.K."/>
            <person name="Zeng Q."/>
            <person name="Gargeya S."/>
            <person name="Fitzgerald M."/>
            <person name="Haas B."/>
            <person name="Abouelleil A."/>
            <person name="Allen A.W."/>
            <person name="Alvarado L."/>
            <person name="Arachchi H.M."/>
            <person name="Berlin A.M."/>
            <person name="Chapman S.B."/>
            <person name="Gainer-Dewar J."/>
            <person name="Goldberg J."/>
            <person name="Griggs A."/>
            <person name="Gujja S."/>
            <person name="Hansen M."/>
            <person name="Howarth C."/>
            <person name="Imamovic A."/>
            <person name="Ireland A."/>
            <person name="Larimer J."/>
            <person name="McCowan C."/>
            <person name="Murphy C."/>
            <person name="Pearson M."/>
            <person name="Poon T.W."/>
            <person name="Priest M."/>
            <person name="Roberts A."/>
            <person name="Saif S."/>
            <person name="Shea T."/>
            <person name="Sisk P."/>
            <person name="Sykes S."/>
            <person name="Wortman J."/>
            <person name="Nusbaum C."/>
            <person name="Birren B."/>
        </authorList>
    </citation>
    <scope>NUCLEOTIDE SEQUENCE [LARGE SCALE GENOMIC DNA]</scope>
    <source>
        <strain evidence="8">A-37</strain>
    </source>
</reference>
<evidence type="ECO:0000313" key="7">
    <source>
        <dbReference type="EnsemblMetazoa" id="ACUA027538-PA"/>
    </source>
</evidence>
<proteinExistence type="predicted"/>
<evidence type="ECO:0000256" key="6">
    <source>
        <dbReference type="SAM" id="Phobius"/>
    </source>
</evidence>
<feature type="transmembrane region" description="Helical" evidence="6">
    <location>
        <begin position="657"/>
        <end position="677"/>
    </location>
</feature>
<keyword evidence="5 6" id="KW-0472">Membrane</keyword>
<keyword evidence="2" id="KW-1003">Cell membrane</keyword>
<feature type="transmembrane region" description="Helical" evidence="6">
    <location>
        <begin position="407"/>
        <end position="426"/>
    </location>
</feature>
<feature type="transmembrane region" description="Helical" evidence="6">
    <location>
        <begin position="615"/>
        <end position="637"/>
    </location>
</feature>
<feature type="transmembrane region" description="Helical" evidence="6">
    <location>
        <begin position="74"/>
        <end position="95"/>
    </location>
</feature>
<feature type="transmembrane region" description="Helical" evidence="6">
    <location>
        <begin position="40"/>
        <end position="62"/>
    </location>
</feature>